<name>A0AAQ3NMP8_VIGMU</name>
<reference evidence="2 3" key="1">
    <citation type="journal article" date="2023" name="Life. Sci Alliance">
        <title>Evolutionary insights into 3D genome organization and epigenetic landscape of Vigna mungo.</title>
        <authorList>
            <person name="Junaid A."/>
            <person name="Singh B."/>
            <person name="Bhatia S."/>
        </authorList>
    </citation>
    <scope>NUCLEOTIDE SEQUENCE [LARGE SCALE GENOMIC DNA]</scope>
    <source>
        <strain evidence="2">Urdbean</strain>
    </source>
</reference>
<dbReference type="EMBL" id="CP144696">
    <property type="protein sequence ID" value="WVZ12746.1"/>
    <property type="molecule type" value="Genomic_DNA"/>
</dbReference>
<feature type="region of interest" description="Disordered" evidence="1">
    <location>
        <begin position="455"/>
        <end position="553"/>
    </location>
</feature>
<feature type="region of interest" description="Disordered" evidence="1">
    <location>
        <begin position="1"/>
        <end position="94"/>
    </location>
</feature>
<organism evidence="2 3">
    <name type="scientific">Vigna mungo</name>
    <name type="common">Black gram</name>
    <name type="synonym">Phaseolus mungo</name>
    <dbReference type="NCBI Taxonomy" id="3915"/>
    <lineage>
        <taxon>Eukaryota</taxon>
        <taxon>Viridiplantae</taxon>
        <taxon>Streptophyta</taxon>
        <taxon>Embryophyta</taxon>
        <taxon>Tracheophyta</taxon>
        <taxon>Spermatophyta</taxon>
        <taxon>Magnoliopsida</taxon>
        <taxon>eudicotyledons</taxon>
        <taxon>Gunneridae</taxon>
        <taxon>Pentapetalae</taxon>
        <taxon>rosids</taxon>
        <taxon>fabids</taxon>
        <taxon>Fabales</taxon>
        <taxon>Fabaceae</taxon>
        <taxon>Papilionoideae</taxon>
        <taxon>50 kb inversion clade</taxon>
        <taxon>NPAAA clade</taxon>
        <taxon>indigoferoid/millettioid clade</taxon>
        <taxon>Phaseoleae</taxon>
        <taxon>Vigna</taxon>
    </lineage>
</organism>
<dbReference type="Proteomes" id="UP001374535">
    <property type="component" value="Chromosome 5"/>
</dbReference>
<feature type="region of interest" description="Disordered" evidence="1">
    <location>
        <begin position="794"/>
        <end position="850"/>
    </location>
</feature>
<evidence type="ECO:0000313" key="3">
    <source>
        <dbReference type="Proteomes" id="UP001374535"/>
    </source>
</evidence>
<feature type="compositionally biased region" description="Low complexity" evidence="1">
    <location>
        <begin position="34"/>
        <end position="47"/>
    </location>
</feature>
<feature type="region of interest" description="Disordered" evidence="1">
    <location>
        <begin position="874"/>
        <end position="958"/>
    </location>
</feature>
<accession>A0AAQ3NMP8</accession>
<feature type="compositionally biased region" description="Basic residues" evidence="1">
    <location>
        <begin position="816"/>
        <end position="826"/>
    </location>
</feature>
<feature type="compositionally biased region" description="Basic and acidic residues" evidence="1">
    <location>
        <begin position="912"/>
        <end position="928"/>
    </location>
</feature>
<gene>
    <name evidence="2" type="ORF">V8G54_017276</name>
</gene>
<sequence>MKIIIVPYSTPGIADQPPGRSSRSTTHQADHPGRSSGSPGRSSGSSDRSSRPTIRVIRPTIKVDQPPDQPSGRPTTRPIIQVDHPGHQADHPGHQADQCVVEGGRPGRSDQGQWREFGQLRAERCGAGRSEVVGALMGLDGDITEGPPGGFQKDIEKTNRSDGRRQVQRVDSVSGSNTETFGAHRGVELVFPIDVNTTFRPQPLGLNHPALRPPLFGPSAPTIRPIGLNCSAHRPQPSGPLASIARPFGLNHLALQAIVNLQIKNPGRPFRRSATVDLQQIIPVGLSEGRRPWTFNERIPAGPSEGRRPWTFNERITAGLSEGRRPWIFNKIIPAGHSEGRRPWTFNERIPAGLSEGRRPWTFNERIPAGLSEGRRPWTFNKRIPASLSEAGSVARPLINKKRRLKGKSKPNHLSFPRKPPTKTYRMIDIILGLGGLMYRTVPRGSYGLLGITRPTIQADHPGRPPTRLIIQADHPGHQADHPGHPTDHPGRPFGSLGRPSRSTNHQTNHQADHPGRPTTRPIIQVDHPGHQADHPGRSSSGGGSAGPVGPRAVEGVRSDQLILRAERCGAGRSEVVGALMGLDGDITEGPPGGFQKDIEKTNRSDGRRQVQRVDSVSGSNTETFGTHRGVELVFPIVATRNQRQHNLSTSTARPQPSSPSASIIRPIGLNCSAHRPQPSGPLASIARPFGLNHLALQAIVNLQIKNLGRPFRRSATVDLQQIIPAGLSEGRRPWTFNERIPAGLSEGRRPWTFNERITADLSEGRRPWIFNKIIPAGHSEGRRPWTFNERIPAGLSEGRRPSATVDEQQRNLGWPHRRSPQHHLSRISGPRLKGKSKPNHLSFPREPPTKTHRMIDIILGLGRLMYRTASLGRPSRSTNHQADHPGRSSRSFIQADHPGRPPTRLIIQADHPGHQADHPGHPTDHPGRPFGSLGRLSRSTNHQTNHQADHPGRPTTRPIIRVTRPIIQADHPGHQADQCVVEGGRPGRSNQGQWREFGQLRAERCGAGRSEVVGALMGLDGDIMEGPPGGFQKDIEKTNRSDGRRQVQRVDSVSGSNTETIMFKTI</sequence>
<evidence type="ECO:0000313" key="2">
    <source>
        <dbReference type="EMBL" id="WVZ12746.1"/>
    </source>
</evidence>
<feature type="compositionally biased region" description="Polar residues" evidence="1">
    <location>
        <begin position="613"/>
        <end position="625"/>
    </location>
</feature>
<proteinExistence type="predicted"/>
<feature type="compositionally biased region" description="Basic and acidic residues" evidence="1">
    <location>
        <begin position="475"/>
        <end position="491"/>
    </location>
</feature>
<feature type="compositionally biased region" description="Polar residues" evidence="1">
    <location>
        <begin position="501"/>
        <end position="510"/>
    </location>
</feature>
<evidence type="ECO:0000256" key="1">
    <source>
        <dbReference type="SAM" id="MobiDB-lite"/>
    </source>
</evidence>
<dbReference type="AlphaFoldDB" id="A0AAQ3NMP8"/>
<feature type="compositionally biased region" description="Basic and acidic residues" evidence="1">
    <location>
        <begin position="597"/>
        <end position="609"/>
    </location>
</feature>
<keyword evidence="3" id="KW-1185">Reference proteome</keyword>
<protein>
    <submittedName>
        <fullName evidence="2">Uncharacterized protein</fullName>
    </submittedName>
</protein>
<feature type="region of interest" description="Disordered" evidence="1">
    <location>
        <begin position="585"/>
        <end position="625"/>
    </location>
</feature>
<feature type="compositionally biased region" description="Polar residues" evidence="1">
    <location>
        <begin position="938"/>
        <end position="947"/>
    </location>
</feature>
<feature type="compositionally biased region" description="Basic and acidic residues" evidence="1">
    <location>
        <begin position="84"/>
        <end position="94"/>
    </location>
</feature>
<feature type="compositionally biased region" description="Basic and acidic residues" evidence="1">
    <location>
        <begin position="528"/>
        <end position="537"/>
    </location>
</feature>